<sequence>MFIYVPTCTTWSAASLHFLSSIPHVLSPELAMTIPAAPALLIGLSARLLLDFISRSEEQTMRDFLMAGLWQGVLWCTVKKHDLSIPVALGILVKLFVDYTLMSDSLKFATTLVGIALGAIGTDFLASVVDSKPTSDKDKRKKSHSTKDTQARTRSSRHAEKTPSTSKTRSRRTTSDITSVDSESELIGPRTSMSPLDREVAALRARASLADSERRRFKEERKWAKAQGNITLAAQLRWQVKRYSALMKSFHREADTKLLEGNSRTRLQTIDEHQPVASTSYERSKRGNSRSRSHAIDEHQPVASTSYERSKRREHKSEHPIVHVDIEPSQVKSAIRVNVR</sequence>
<feature type="region of interest" description="Disordered" evidence="1">
    <location>
        <begin position="261"/>
        <end position="324"/>
    </location>
</feature>
<dbReference type="EMBL" id="ML769383">
    <property type="protein sequence ID" value="KAE9411263.1"/>
    <property type="molecule type" value="Genomic_DNA"/>
</dbReference>
<protein>
    <submittedName>
        <fullName evidence="2">Uncharacterized protein</fullName>
    </submittedName>
</protein>
<reference evidence="2" key="1">
    <citation type="journal article" date="2019" name="Environ. Microbiol.">
        <title>Fungal ecological strategies reflected in gene transcription - a case study of two litter decomposers.</title>
        <authorList>
            <person name="Barbi F."/>
            <person name="Kohler A."/>
            <person name="Barry K."/>
            <person name="Baskaran P."/>
            <person name="Daum C."/>
            <person name="Fauchery L."/>
            <person name="Ihrmark K."/>
            <person name="Kuo A."/>
            <person name="LaButti K."/>
            <person name="Lipzen A."/>
            <person name="Morin E."/>
            <person name="Grigoriev I.V."/>
            <person name="Henrissat B."/>
            <person name="Lindahl B."/>
            <person name="Martin F."/>
        </authorList>
    </citation>
    <scope>NUCLEOTIDE SEQUENCE</scope>
    <source>
        <strain evidence="2">JB14</strain>
    </source>
</reference>
<evidence type="ECO:0000256" key="1">
    <source>
        <dbReference type="SAM" id="MobiDB-lite"/>
    </source>
</evidence>
<organism evidence="2 3">
    <name type="scientific">Gymnopus androsaceus JB14</name>
    <dbReference type="NCBI Taxonomy" id="1447944"/>
    <lineage>
        <taxon>Eukaryota</taxon>
        <taxon>Fungi</taxon>
        <taxon>Dikarya</taxon>
        <taxon>Basidiomycota</taxon>
        <taxon>Agaricomycotina</taxon>
        <taxon>Agaricomycetes</taxon>
        <taxon>Agaricomycetidae</taxon>
        <taxon>Agaricales</taxon>
        <taxon>Marasmiineae</taxon>
        <taxon>Omphalotaceae</taxon>
        <taxon>Gymnopus</taxon>
    </lineage>
</organism>
<feature type="compositionally biased region" description="Basic and acidic residues" evidence="1">
    <location>
        <begin position="308"/>
        <end position="324"/>
    </location>
</feature>
<dbReference type="OrthoDB" id="3246365at2759"/>
<name>A0A6A4IPM1_9AGAR</name>
<accession>A0A6A4IPM1</accession>
<keyword evidence="3" id="KW-1185">Reference proteome</keyword>
<evidence type="ECO:0000313" key="3">
    <source>
        <dbReference type="Proteomes" id="UP000799118"/>
    </source>
</evidence>
<dbReference type="AlphaFoldDB" id="A0A6A4IPM1"/>
<dbReference type="Proteomes" id="UP000799118">
    <property type="component" value="Unassembled WGS sequence"/>
</dbReference>
<evidence type="ECO:0000313" key="2">
    <source>
        <dbReference type="EMBL" id="KAE9411263.1"/>
    </source>
</evidence>
<feature type="compositionally biased region" description="Basic and acidic residues" evidence="1">
    <location>
        <begin position="145"/>
        <end position="161"/>
    </location>
</feature>
<gene>
    <name evidence="2" type="ORF">BT96DRAFT_911884</name>
</gene>
<proteinExistence type="predicted"/>
<feature type="region of interest" description="Disordered" evidence="1">
    <location>
        <begin position="131"/>
        <end position="193"/>
    </location>
</feature>